<dbReference type="PROSITE" id="PS50157">
    <property type="entry name" value="ZINC_FINGER_C2H2_2"/>
    <property type="match status" value="3"/>
</dbReference>
<feature type="domain" description="C2H2-type" evidence="11">
    <location>
        <begin position="335"/>
        <end position="363"/>
    </location>
</feature>
<comment type="subcellular location">
    <subcellularLocation>
        <location evidence="1">Nucleus</location>
    </subcellularLocation>
</comment>
<keyword evidence="13" id="KW-1185">Reference proteome</keyword>
<keyword evidence="8" id="KW-0539">Nucleus</keyword>
<protein>
    <recommendedName>
        <fullName evidence="11">C2H2-type domain-containing protein</fullName>
    </recommendedName>
</protein>
<evidence type="ECO:0000256" key="6">
    <source>
        <dbReference type="ARBA" id="ARBA00023015"/>
    </source>
</evidence>
<dbReference type="PROSITE" id="PS00028">
    <property type="entry name" value="ZINC_FINGER_C2H2_1"/>
    <property type="match status" value="4"/>
</dbReference>
<evidence type="ECO:0000313" key="12">
    <source>
        <dbReference type="EMBL" id="CAG9811314.1"/>
    </source>
</evidence>
<evidence type="ECO:0000259" key="11">
    <source>
        <dbReference type="PROSITE" id="PS50157"/>
    </source>
</evidence>
<gene>
    <name evidence="12" type="ORF">CHIRRI_LOCUS14123</name>
</gene>
<dbReference type="OrthoDB" id="7733673at2759"/>
<keyword evidence="3" id="KW-0677">Repeat</keyword>
<dbReference type="InterPro" id="IPR036236">
    <property type="entry name" value="Znf_C2H2_sf"/>
</dbReference>
<evidence type="ECO:0000256" key="8">
    <source>
        <dbReference type="ARBA" id="ARBA00023242"/>
    </source>
</evidence>
<keyword evidence="6" id="KW-0805">Transcription regulation</keyword>
<dbReference type="AlphaFoldDB" id="A0A9N9WZ12"/>
<reference evidence="12" key="1">
    <citation type="submission" date="2022-01" db="EMBL/GenBank/DDBJ databases">
        <authorList>
            <person name="King R."/>
        </authorList>
    </citation>
    <scope>NUCLEOTIDE SEQUENCE</scope>
</reference>
<evidence type="ECO:0000313" key="13">
    <source>
        <dbReference type="Proteomes" id="UP001153620"/>
    </source>
</evidence>
<evidence type="ECO:0000256" key="10">
    <source>
        <dbReference type="SAM" id="MobiDB-lite"/>
    </source>
</evidence>
<dbReference type="Proteomes" id="UP001153620">
    <property type="component" value="Chromosome 4"/>
</dbReference>
<evidence type="ECO:0000256" key="5">
    <source>
        <dbReference type="ARBA" id="ARBA00022833"/>
    </source>
</evidence>
<feature type="domain" description="C2H2-type" evidence="11">
    <location>
        <begin position="364"/>
        <end position="392"/>
    </location>
</feature>
<evidence type="ECO:0000256" key="2">
    <source>
        <dbReference type="ARBA" id="ARBA00022723"/>
    </source>
</evidence>
<reference evidence="12" key="2">
    <citation type="submission" date="2022-10" db="EMBL/GenBank/DDBJ databases">
        <authorList>
            <consortium name="ENA_rothamsted_submissions"/>
            <consortium name="culmorum"/>
            <person name="King R."/>
        </authorList>
    </citation>
    <scope>NUCLEOTIDE SEQUENCE</scope>
</reference>
<dbReference type="Gene3D" id="3.30.160.60">
    <property type="entry name" value="Classic Zinc Finger"/>
    <property type="match status" value="2"/>
</dbReference>
<keyword evidence="2" id="KW-0479">Metal-binding</keyword>
<dbReference type="SUPFAM" id="SSF57667">
    <property type="entry name" value="beta-beta-alpha zinc fingers"/>
    <property type="match status" value="2"/>
</dbReference>
<evidence type="ECO:0000256" key="4">
    <source>
        <dbReference type="ARBA" id="ARBA00022771"/>
    </source>
</evidence>
<keyword evidence="7" id="KW-0804">Transcription</keyword>
<dbReference type="InterPro" id="IPR050636">
    <property type="entry name" value="C2H2-ZF_domain-containing"/>
</dbReference>
<accession>A0A9N9WZ12</accession>
<evidence type="ECO:0000256" key="7">
    <source>
        <dbReference type="ARBA" id="ARBA00023163"/>
    </source>
</evidence>
<keyword evidence="5" id="KW-0862">Zinc</keyword>
<dbReference type="GO" id="GO:0005634">
    <property type="term" value="C:nucleus"/>
    <property type="evidence" value="ECO:0007669"/>
    <property type="project" value="UniProtKB-SubCell"/>
</dbReference>
<evidence type="ECO:0000256" key="1">
    <source>
        <dbReference type="ARBA" id="ARBA00004123"/>
    </source>
</evidence>
<evidence type="ECO:0000256" key="3">
    <source>
        <dbReference type="ARBA" id="ARBA00022737"/>
    </source>
</evidence>
<feature type="domain" description="C2H2-type" evidence="11">
    <location>
        <begin position="311"/>
        <end position="333"/>
    </location>
</feature>
<proteinExistence type="predicted"/>
<organism evidence="12 13">
    <name type="scientific">Chironomus riparius</name>
    <dbReference type="NCBI Taxonomy" id="315576"/>
    <lineage>
        <taxon>Eukaryota</taxon>
        <taxon>Metazoa</taxon>
        <taxon>Ecdysozoa</taxon>
        <taxon>Arthropoda</taxon>
        <taxon>Hexapoda</taxon>
        <taxon>Insecta</taxon>
        <taxon>Pterygota</taxon>
        <taxon>Neoptera</taxon>
        <taxon>Endopterygota</taxon>
        <taxon>Diptera</taxon>
        <taxon>Nematocera</taxon>
        <taxon>Chironomoidea</taxon>
        <taxon>Chironomidae</taxon>
        <taxon>Chironominae</taxon>
        <taxon>Chironomus</taxon>
    </lineage>
</organism>
<dbReference type="SMART" id="SM00355">
    <property type="entry name" value="ZnF_C2H2"/>
    <property type="match status" value="4"/>
</dbReference>
<dbReference type="InterPro" id="IPR013087">
    <property type="entry name" value="Znf_C2H2_type"/>
</dbReference>
<sequence length="488" mass="56827">MSSKDLKLKPTKMRIELNEDDFEMQPDAKRAKIEIEAILKIKEQNTPQLVNDELKINISEPRRLRSGRIIEFSQKSATTKAKNASNSNKISKPTISQKVDSTRQDSVQLKPELINIEPRTNNVIQESTQINQESISSNQLQNQVNHSLRTTEIIDIKPNIPQKDQATIRVKDEPQNVEIINISSEAIKTEELLTDETFDTSCDIIELKPTKKEDPDSPFGMLPIRDIDELFIDLPGSLFNQLNEQLDDEQIIVIDDEVNDDKDCIKLLKCKKIKLKVTSNNDSKLNILKPTKMKIEDNKNGIKTLKSLKTLQCDLCPKLFKSAIDLKNHKVIHKFNCQQCRKTFRLERQMIKHVRNFHQTAKIFQCNICFKKFIRQFCLDTHMRNIHEPNRPKTNKCQICGFECDSSKRFKKHIKTHMDEDVKVKIEKEIRTEMEIKAEMKIKAVKKIKAEKKPKSEMKIQNHLKAKKKFKVEVKEEKKVFEFKAVKN</sequence>
<dbReference type="GO" id="GO:0008270">
    <property type="term" value="F:zinc ion binding"/>
    <property type="evidence" value="ECO:0007669"/>
    <property type="project" value="UniProtKB-KW"/>
</dbReference>
<dbReference type="EMBL" id="OU895880">
    <property type="protein sequence ID" value="CAG9811314.1"/>
    <property type="molecule type" value="Genomic_DNA"/>
</dbReference>
<evidence type="ECO:0000256" key="9">
    <source>
        <dbReference type="PROSITE-ProRule" id="PRU00042"/>
    </source>
</evidence>
<dbReference type="Pfam" id="PF00096">
    <property type="entry name" value="zf-C2H2"/>
    <property type="match status" value="1"/>
</dbReference>
<keyword evidence="4 9" id="KW-0863">Zinc-finger</keyword>
<dbReference type="PANTHER" id="PTHR47772:SF1">
    <property type="entry name" value="ZINC FINGER PROTEIN 200"/>
    <property type="match status" value="1"/>
</dbReference>
<feature type="region of interest" description="Disordered" evidence="10">
    <location>
        <begin position="75"/>
        <end position="104"/>
    </location>
</feature>
<dbReference type="PANTHER" id="PTHR47772">
    <property type="entry name" value="ZINC FINGER PROTEIN 200"/>
    <property type="match status" value="1"/>
</dbReference>
<name>A0A9N9WZ12_9DIPT</name>